<evidence type="ECO:0000313" key="4">
    <source>
        <dbReference type="EMBL" id="UPK71593.1"/>
    </source>
</evidence>
<evidence type="ECO:0000256" key="1">
    <source>
        <dbReference type="ARBA" id="ARBA00010211"/>
    </source>
</evidence>
<gene>
    <name evidence="4" type="ORF">MYF79_09905</name>
</gene>
<organism evidence="4 5">
    <name type="scientific">Chitinophaga filiformis</name>
    <name type="common">Myxococcus filiformis</name>
    <name type="synonym">Flexibacter filiformis</name>
    <dbReference type="NCBI Taxonomy" id="104663"/>
    <lineage>
        <taxon>Bacteria</taxon>
        <taxon>Pseudomonadati</taxon>
        <taxon>Bacteroidota</taxon>
        <taxon>Chitinophagia</taxon>
        <taxon>Chitinophagales</taxon>
        <taxon>Chitinophagaceae</taxon>
        <taxon>Chitinophaga</taxon>
    </lineage>
</organism>
<dbReference type="PANTHER" id="PTHR42796">
    <property type="entry name" value="FUMARYLACETOACETATE HYDROLASE DOMAIN-CONTAINING PROTEIN 2A-RELATED"/>
    <property type="match status" value="1"/>
</dbReference>
<evidence type="ECO:0000259" key="3">
    <source>
        <dbReference type="Pfam" id="PF01557"/>
    </source>
</evidence>
<dbReference type="InterPro" id="IPR036663">
    <property type="entry name" value="Fumarylacetoacetase_C_sf"/>
</dbReference>
<sequence>MKLIRFGLPGAEKPGIVTEAGTFDVSAFGEDFGERFFETDGLQRLAAWWEKNSGSCAQVPAGTRLGSCVQRPSKIICIGLNYADHARETNAQIPAEPIVFFKSTSSLVGPNDNLIIPRNSEKTDWEVELAVVIGKKASYVDEKDALDYVAGYALHNDYSERAFQLERGGQWVKGKSNDTFAPLGPWLVTKDEVKDVNNLRLWLTVNGKTMQDGTTANLIFKIPFLVSYLSQFMTLLPGDVISTGTPAGVGLGMNPQVYLKPGDVIELGIDGLGSSKQTAVAYK</sequence>
<dbReference type="GO" id="GO:0016787">
    <property type="term" value="F:hydrolase activity"/>
    <property type="evidence" value="ECO:0007669"/>
    <property type="project" value="UniProtKB-KW"/>
</dbReference>
<reference evidence="4 5" key="1">
    <citation type="submission" date="2022-04" db="EMBL/GenBank/DDBJ databases">
        <title>The arsenic-methylating capacity of Chitinophaga filiformis YT5 during chitin decomposition.</title>
        <authorList>
            <person name="Chen G."/>
            <person name="Liang Y."/>
        </authorList>
    </citation>
    <scope>NUCLEOTIDE SEQUENCE [LARGE SCALE GENOMIC DNA]</scope>
    <source>
        <strain evidence="4 5">YT5</strain>
    </source>
</reference>
<dbReference type="SUPFAM" id="SSF56529">
    <property type="entry name" value="FAH"/>
    <property type="match status" value="1"/>
</dbReference>
<comment type="similarity">
    <text evidence="1">Belongs to the FAH family.</text>
</comment>
<evidence type="ECO:0000256" key="2">
    <source>
        <dbReference type="ARBA" id="ARBA00022723"/>
    </source>
</evidence>
<keyword evidence="5" id="KW-1185">Reference proteome</keyword>
<keyword evidence="4" id="KW-0378">Hydrolase</keyword>
<evidence type="ECO:0000313" key="5">
    <source>
        <dbReference type="Proteomes" id="UP000830198"/>
    </source>
</evidence>
<dbReference type="Gene3D" id="3.90.850.10">
    <property type="entry name" value="Fumarylacetoacetase-like, C-terminal domain"/>
    <property type="match status" value="1"/>
</dbReference>
<dbReference type="InterPro" id="IPR051121">
    <property type="entry name" value="FAH"/>
</dbReference>
<accession>A0ABY4I7H4</accession>
<dbReference type="InterPro" id="IPR011234">
    <property type="entry name" value="Fumarylacetoacetase-like_C"/>
</dbReference>
<dbReference type="RefSeq" id="WP_247813723.1">
    <property type="nucleotide sequence ID" value="NZ_CP095855.1"/>
</dbReference>
<dbReference type="EMBL" id="CP095855">
    <property type="protein sequence ID" value="UPK71593.1"/>
    <property type="molecule type" value="Genomic_DNA"/>
</dbReference>
<keyword evidence="2" id="KW-0479">Metal-binding</keyword>
<dbReference type="Proteomes" id="UP000830198">
    <property type="component" value="Chromosome"/>
</dbReference>
<dbReference type="PANTHER" id="PTHR42796:SF4">
    <property type="entry name" value="FUMARYLACETOACETATE HYDROLASE DOMAIN-CONTAINING PROTEIN 2A"/>
    <property type="match status" value="1"/>
</dbReference>
<proteinExistence type="inferred from homology"/>
<protein>
    <submittedName>
        <fullName evidence="4">Fumarylacetoacetate hydrolase family protein</fullName>
    </submittedName>
</protein>
<dbReference type="Pfam" id="PF01557">
    <property type="entry name" value="FAA_hydrolase"/>
    <property type="match status" value="1"/>
</dbReference>
<name>A0ABY4I7H4_CHIFI</name>
<feature type="domain" description="Fumarylacetoacetase-like C-terminal" evidence="3">
    <location>
        <begin position="74"/>
        <end position="278"/>
    </location>
</feature>